<comment type="caution">
    <text evidence="1">The sequence shown here is derived from an EMBL/GenBank/DDBJ whole genome shotgun (WGS) entry which is preliminary data.</text>
</comment>
<reference evidence="1" key="1">
    <citation type="journal article" date="2019" name="bioRxiv">
        <title>The Genome of the Zebra Mussel, Dreissena polymorpha: A Resource for Invasive Species Research.</title>
        <authorList>
            <person name="McCartney M.A."/>
            <person name="Auch B."/>
            <person name="Kono T."/>
            <person name="Mallez S."/>
            <person name="Zhang Y."/>
            <person name="Obille A."/>
            <person name="Becker A."/>
            <person name="Abrahante J.E."/>
            <person name="Garbe J."/>
            <person name="Badalamenti J.P."/>
            <person name="Herman A."/>
            <person name="Mangelson H."/>
            <person name="Liachko I."/>
            <person name="Sullivan S."/>
            <person name="Sone E.D."/>
            <person name="Koren S."/>
            <person name="Silverstein K.A.T."/>
            <person name="Beckman K.B."/>
            <person name="Gohl D.M."/>
        </authorList>
    </citation>
    <scope>NUCLEOTIDE SEQUENCE</scope>
    <source>
        <strain evidence="1">Duluth1</strain>
        <tissue evidence="1">Whole animal</tissue>
    </source>
</reference>
<evidence type="ECO:0000313" key="1">
    <source>
        <dbReference type="EMBL" id="KAH3786184.1"/>
    </source>
</evidence>
<evidence type="ECO:0000313" key="2">
    <source>
        <dbReference type="EMBL" id="KAH3786194.1"/>
    </source>
</evidence>
<dbReference type="Proteomes" id="UP000828390">
    <property type="component" value="Unassembled WGS sequence"/>
</dbReference>
<name>A0A9D4IV97_DREPO</name>
<organism evidence="1 3">
    <name type="scientific">Dreissena polymorpha</name>
    <name type="common">Zebra mussel</name>
    <name type="synonym">Mytilus polymorpha</name>
    <dbReference type="NCBI Taxonomy" id="45954"/>
    <lineage>
        <taxon>Eukaryota</taxon>
        <taxon>Metazoa</taxon>
        <taxon>Spiralia</taxon>
        <taxon>Lophotrochozoa</taxon>
        <taxon>Mollusca</taxon>
        <taxon>Bivalvia</taxon>
        <taxon>Autobranchia</taxon>
        <taxon>Heteroconchia</taxon>
        <taxon>Euheterodonta</taxon>
        <taxon>Imparidentia</taxon>
        <taxon>Neoheterodontei</taxon>
        <taxon>Myida</taxon>
        <taxon>Dreissenoidea</taxon>
        <taxon>Dreissenidae</taxon>
        <taxon>Dreissena</taxon>
    </lineage>
</organism>
<reference evidence="1" key="2">
    <citation type="submission" date="2020-11" db="EMBL/GenBank/DDBJ databases">
        <authorList>
            <person name="McCartney M.A."/>
            <person name="Auch B."/>
            <person name="Kono T."/>
            <person name="Mallez S."/>
            <person name="Becker A."/>
            <person name="Gohl D.M."/>
            <person name="Silverstein K.A.T."/>
            <person name="Koren S."/>
            <person name="Bechman K.B."/>
            <person name="Herman A."/>
            <person name="Abrahante J.E."/>
            <person name="Garbe J."/>
        </authorList>
    </citation>
    <scope>NUCLEOTIDE SEQUENCE</scope>
    <source>
        <strain evidence="1">Duluth1</strain>
        <tissue evidence="1">Whole animal</tissue>
    </source>
</reference>
<keyword evidence="3" id="KW-1185">Reference proteome</keyword>
<sequence length="55" mass="6105">MSAWVGEKLAVLDYLDPWVLNLVLCYIVAALTEMTSNTATCTLMMPIVANLVRFV</sequence>
<proteinExistence type="predicted"/>
<dbReference type="EMBL" id="JAIWYP010000008">
    <property type="protein sequence ID" value="KAH3786184.1"/>
    <property type="molecule type" value="Genomic_DNA"/>
</dbReference>
<protein>
    <submittedName>
        <fullName evidence="1">Uncharacterized protein</fullName>
    </submittedName>
</protein>
<dbReference type="EMBL" id="JAIWYP010000008">
    <property type="protein sequence ID" value="KAH3786194.1"/>
    <property type="molecule type" value="Genomic_DNA"/>
</dbReference>
<gene>
    <name evidence="1" type="ORF">DPMN_164287</name>
    <name evidence="2" type="ORF">DPMN_164297</name>
</gene>
<evidence type="ECO:0000313" key="3">
    <source>
        <dbReference type="Proteomes" id="UP000828390"/>
    </source>
</evidence>
<dbReference type="AlphaFoldDB" id="A0A9D4IV97"/>
<accession>A0A9D4IV97</accession>